<proteinExistence type="predicted"/>
<evidence type="ECO:0000256" key="1">
    <source>
        <dbReference type="SAM" id="Phobius"/>
    </source>
</evidence>
<dbReference type="AlphaFoldDB" id="A0A5C2RSS1"/>
<dbReference type="EMBL" id="ML122327">
    <property type="protein sequence ID" value="RPD53216.1"/>
    <property type="molecule type" value="Genomic_DNA"/>
</dbReference>
<gene>
    <name evidence="2" type="ORF">L227DRAFT_405474</name>
</gene>
<organism evidence="2 3">
    <name type="scientific">Lentinus tigrinus ALCF2SS1-6</name>
    <dbReference type="NCBI Taxonomy" id="1328759"/>
    <lineage>
        <taxon>Eukaryota</taxon>
        <taxon>Fungi</taxon>
        <taxon>Dikarya</taxon>
        <taxon>Basidiomycota</taxon>
        <taxon>Agaricomycotina</taxon>
        <taxon>Agaricomycetes</taxon>
        <taxon>Polyporales</taxon>
        <taxon>Polyporaceae</taxon>
        <taxon>Lentinus</taxon>
    </lineage>
</organism>
<keyword evidence="1" id="KW-1133">Transmembrane helix</keyword>
<keyword evidence="1" id="KW-0472">Membrane</keyword>
<accession>A0A5C2RSS1</accession>
<dbReference type="Proteomes" id="UP000313359">
    <property type="component" value="Unassembled WGS sequence"/>
</dbReference>
<keyword evidence="3" id="KW-1185">Reference proteome</keyword>
<evidence type="ECO:0000313" key="3">
    <source>
        <dbReference type="Proteomes" id="UP000313359"/>
    </source>
</evidence>
<name>A0A5C2RSS1_9APHY</name>
<evidence type="ECO:0000313" key="2">
    <source>
        <dbReference type="EMBL" id="RPD53216.1"/>
    </source>
</evidence>
<reference evidence="2" key="1">
    <citation type="journal article" date="2018" name="Genome Biol. Evol.">
        <title>Genomics and development of Lentinus tigrinus, a white-rot wood-decaying mushroom with dimorphic fruiting bodies.</title>
        <authorList>
            <person name="Wu B."/>
            <person name="Xu Z."/>
            <person name="Knudson A."/>
            <person name="Carlson A."/>
            <person name="Chen N."/>
            <person name="Kovaka S."/>
            <person name="LaButti K."/>
            <person name="Lipzen A."/>
            <person name="Pennachio C."/>
            <person name="Riley R."/>
            <person name="Schakwitz W."/>
            <person name="Umezawa K."/>
            <person name="Ohm R.A."/>
            <person name="Grigoriev I.V."/>
            <person name="Nagy L.G."/>
            <person name="Gibbons J."/>
            <person name="Hibbett D."/>
        </authorList>
    </citation>
    <scope>NUCLEOTIDE SEQUENCE [LARGE SCALE GENOMIC DNA]</scope>
    <source>
        <strain evidence="2">ALCF2SS1-6</strain>
    </source>
</reference>
<keyword evidence="1" id="KW-0812">Transmembrane</keyword>
<feature type="transmembrane region" description="Helical" evidence="1">
    <location>
        <begin position="41"/>
        <end position="62"/>
    </location>
</feature>
<protein>
    <submittedName>
        <fullName evidence="2">Uncharacterized protein</fullName>
    </submittedName>
</protein>
<sequence length="170" mass="19655">MISPDRTRITASSLGNHGYGLCFLRSFPWPLYSHWHARRQLYVLVMFRSSLIIADILCNRYFLTLSLLILQLGGPGDFFLTMAQTAQTRASTTLFATGDLSKLLRVDRVLTASPAPYWVWPFKNWIPAYQAQKGRIYQHERFRRPKKAVMSSGRDQRKLCARITHSSWTT</sequence>